<name>A0AAP0PBY0_9MAGN</name>
<dbReference type="PROSITE" id="PS50297">
    <property type="entry name" value="ANK_REP_REGION"/>
    <property type="match status" value="1"/>
</dbReference>
<dbReference type="PROSITE" id="PS50096">
    <property type="entry name" value="IQ"/>
    <property type="match status" value="2"/>
</dbReference>
<dbReference type="GO" id="GO:0005516">
    <property type="term" value="F:calmodulin binding"/>
    <property type="evidence" value="ECO:0007669"/>
    <property type="project" value="UniProtKB-KW"/>
</dbReference>
<evidence type="ECO:0000256" key="2">
    <source>
        <dbReference type="ARBA" id="ARBA00008267"/>
    </source>
</evidence>
<evidence type="ECO:0000256" key="4">
    <source>
        <dbReference type="ARBA" id="ARBA00022737"/>
    </source>
</evidence>
<dbReference type="GO" id="GO:0006357">
    <property type="term" value="P:regulation of transcription by RNA polymerase II"/>
    <property type="evidence" value="ECO:0007669"/>
    <property type="project" value="TreeGrafter"/>
</dbReference>
<dbReference type="EMBL" id="JBBNAG010000004">
    <property type="protein sequence ID" value="KAK9139088.1"/>
    <property type="molecule type" value="Genomic_DNA"/>
</dbReference>
<dbReference type="InterPro" id="IPR005559">
    <property type="entry name" value="CG-1_dom"/>
</dbReference>
<keyword evidence="8 14" id="KW-0040">ANK repeat</keyword>
<dbReference type="Pfam" id="PF12796">
    <property type="entry name" value="Ank_2"/>
    <property type="match status" value="1"/>
</dbReference>
<evidence type="ECO:0000313" key="16">
    <source>
        <dbReference type="EMBL" id="KAK9139088.1"/>
    </source>
</evidence>
<feature type="repeat" description="ANK" evidence="14">
    <location>
        <begin position="657"/>
        <end position="689"/>
    </location>
</feature>
<dbReference type="FunFam" id="2.60.40.10:FF:000314">
    <property type="entry name" value="Calmodulin-binding transcription activator 2"/>
    <property type="match status" value="1"/>
</dbReference>
<keyword evidence="17" id="KW-1185">Reference proteome</keyword>
<accession>A0AAP0PBY0</accession>
<dbReference type="GO" id="GO:0003712">
    <property type="term" value="F:transcription coregulator activity"/>
    <property type="evidence" value="ECO:0007669"/>
    <property type="project" value="TreeGrafter"/>
</dbReference>
<dbReference type="SUPFAM" id="SSF52540">
    <property type="entry name" value="P-loop containing nucleoside triphosphate hydrolases"/>
    <property type="match status" value="1"/>
</dbReference>
<evidence type="ECO:0000256" key="9">
    <source>
        <dbReference type="ARBA" id="ARBA00023054"/>
    </source>
</evidence>
<comment type="similarity">
    <text evidence="2">Belongs to the CAMTA family.</text>
</comment>
<keyword evidence="6" id="KW-0112">Calmodulin-binding</keyword>
<dbReference type="SUPFAM" id="SSF81296">
    <property type="entry name" value="E set domains"/>
    <property type="match status" value="1"/>
</dbReference>
<evidence type="ECO:0000256" key="11">
    <source>
        <dbReference type="ARBA" id="ARBA00023159"/>
    </source>
</evidence>
<dbReference type="AlphaFoldDB" id="A0AAP0PBY0"/>
<dbReference type="Pfam" id="PF00612">
    <property type="entry name" value="IQ"/>
    <property type="match status" value="2"/>
</dbReference>
<evidence type="ECO:0000256" key="3">
    <source>
        <dbReference type="ARBA" id="ARBA00022553"/>
    </source>
</evidence>
<dbReference type="GO" id="GO:0003690">
    <property type="term" value="F:double-stranded DNA binding"/>
    <property type="evidence" value="ECO:0007669"/>
    <property type="project" value="TreeGrafter"/>
</dbReference>
<dbReference type="InterPro" id="IPR000048">
    <property type="entry name" value="IQ_motif_EF-hand-BS"/>
</dbReference>
<comment type="caution">
    <text evidence="16">The sequence shown here is derived from an EMBL/GenBank/DDBJ whole genome shotgun (WGS) entry which is preliminary data.</text>
</comment>
<dbReference type="InterPro" id="IPR002110">
    <property type="entry name" value="Ankyrin_rpt"/>
</dbReference>
<gene>
    <name evidence="16" type="ORF">Scep_008769</name>
</gene>
<dbReference type="Gene3D" id="1.25.40.20">
    <property type="entry name" value="Ankyrin repeat-containing domain"/>
    <property type="match status" value="1"/>
</dbReference>
<keyword evidence="4" id="KW-0677">Repeat</keyword>
<reference evidence="16 17" key="1">
    <citation type="submission" date="2024-01" db="EMBL/GenBank/DDBJ databases">
        <title>Genome assemblies of Stephania.</title>
        <authorList>
            <person name="Yang L."/>
        </authorList>
    </citation>
    <scope>NUCLEOTIDE SEQUENCE [LARGE SCALE GENOMIC DNA]</scope>
    <source>
        <strain evidence="16">JXDWG</strain>
        <tissue evidence="16">Leaf</tissue>
    </source>
</reference>
<evidence type="ECO:0000256" key="7">
    <source>
        <dbReference type="ARBA" id="ARBA00023015"/>
    </source>
</evidence>
<dbReference type="Gene3D" id="1.20.5.190">
    <property type="match status" value="1"/>
</dbReference>
<evidence type="ECO:0000256" key="12">
    <source>
        <dbReference type="ARBA" id="ARBA00023163"/>
    </source>
</evidence>
<evidence type="ECO:0000256" key="13">
    <source>
        <dbReference type="ARBA" id="ARBA00023242"/>
    </source>
</evidence>
<dbReference type="Proteomes" id="UP001419268">
    <property type="component" value="Unassembled WGS sequence"/>
</dbReference>
<keyword evidence="3" id="KW-0597">Phosphoprotein</keyword>
<keyword evidence="5" id="KW-0106">Calcium</keyword>
<keyword evidence="10" id="KW-0238">DNA-binding</keyword>
<evidence type="ECO:0000256" key="10">
    <source>
        <dbReference type="ARBA" id="ARBA00023125"/>
    </source>
</evidence>
<dbReference type="PANTHER" id="PTHR23335:SF0">
    <property type="entry name" value="CALMODULIN-BINDING TRANSCRIPTION ACTIVATOR 2-LIKE ISOFORM X1"/>
    <property type="match status" value="1"/>
</dbReference>
<evidence type="ECO:0000256" key="1">
    <source>
        <dbReference type="ARBA" id="ARBA00004123"/>
    </source>
</evidence>
<dbReference type="GO" id="GO:0005634">
    <property type="term" value="C:nucleus"/>
    <property type="evidence" value="ECO:0007669"/>
    <property type="project" value="UniProtKB-SubCell"/>
</dbReference>
<dbReference type="Gene3D" id="2.60.40.10">
    <property type="entry name" value="Immunoglobulins"/>
    <property type="match status" value="1"/>
</dbReference>
<dbReference type="CDD" id="cd23767">
    <property type="entry name" value="IQCD"/>
    <property type="match status" value="1"/>
</dbReference>
<evidence type="ECO:0000256" key="14">
    <source>
        <dbReference type="PROSITE-ProRule" id="PRU00023"/>
    </source>
</evidence>
<organism evidence="16 17">
    <name type="scientific">Stephania cephalantha</name>
    <dbReference type="NCBI Taxonomy" id="152367"/>
    <lineage>
        <taxon>Eukaryota</taxon>
        <taxon>Viridiplantae</taxon>
        <taxon>Streptophyta</taxon>
        <taxon>Embryophyta</taxon>
        <taxon>Tracheophyta</taxon>
        <taxon>Spermatophyta</taxon>
        <taxon>Magnoliopsida</taxon>
        <taxon>Ranunculales</taxon>
        <taxon>Menispermaceae</taxon>
        <taxon>Menispermoideae</taxon>
        <taxon>Cissampelideae</taxon>
        <taxon>Stephania</taxon>
    </lineage>
</organism>
<evidence type="ECO:0000256" key="8">
    <source>
        <dbReference type="ARBA" id="ARBA00023043"/>
    </source>
</evidence>
<dbReference type="InterPro" id="IPR013783">
    <property type="entry name" value="Ig-like_fold"/>
</dbReference>
<evidence type="ECO:0000313" key="17">
    <source>
        <dbReference type="Proteomes" id="UP001419268"/>
    </source>
</evidence>
<dbReference type="FunFam" id="1.20.5.190:FF:000003">
    <property type="entry name" value="Calmodulin-binding transcription activator 2"/>
    <property type="match status" value="1"/>
</dbReference>
<dbReference type="Pfam" id="PF03859">
    <property type="entry name" value="CG-1"/>
    <property type="match status" value="1"/>
</dbReference>
<evidence type="ECO:0000256" key="6">
    <source>
        <dbReference type="ARBA" id="ARBA00022860"/>
    </source>
</evidence>
<dbReference type="SUPFAM" id="SSF48403">
    <property type="entry name" value="Ankyrin repeat"/>
    <property type="match status" value="1"/>
</dbReference>
<evidence type="ECO:0000259" key="15">
    <source>
        <dbReference type="PROSITE" id="PS51437"/>
    </source>
</evidence>
<dbReference type="SMART" id="SM00248">
    <property type="entry name" value="ANK"/>
    <property type="match status" value="2"/>
</dbReference>
<dbReference type="PANTHER" id="PTHR23335">
    <property type="entry name" value="CALMODULIN-BINDING TRANSCRIPTION ACTIVATOR CAMTA"/>
    <property type="match status" value="1"/>
</dbReference>
<dbReference type="PROSITE" id="PS51437">
    <property type="entry name" value="CG_1"/>
    <property type="match status" value="1"/>
</dbReference>
<keyword evidence="7" id="KW-0805">Transcription regulation</keyword>
<dbReference type="InterPro" id="IPR014756">
    <property type="entry name" value="Ig_E-set"/>
</dbReference>
<keyword evidence="12" id="KW-0804">Transcription</keyword>
<keyword evidence="13" id="KW-0539">Nucleus</keyword>
<dbReference type="SMART" id="SM00015">
    <property type="entry name" value="IQ"/>
    <property type="match status" value="3"/>
</dbReference>
<keyword evidence="11" id="KW-0010">Activator</keyword>
<dbReference type="GO" id="GO:0009409">
    <property type="term" value="P:response to cold"/>
    <property type="evidence" value="ECO:0007669"/>
    <property type="project" value="UniProtKB-ARBA"/>
</dbReference>
<dbReference type="InterPro" id="IPR027417">
    <property type="entry name" value="P-loop_NTPase"/>
</dbReference>
<protein>
    <recommendedName>
        <fullName evidence="15">CG-1 domain-containing protein</fullName>
    </recommendedName>
</protein>
<proteinExistence type="inferred from homology"/>
<evidence type="ECO:0000256" key="5">
    <source>
        <dbReference type="ARBA" id="ARBA00022837"/>
    </source>
</evidence>
<dbReference type="InterPro" id="IPR036770">
    <property type="entry name" value="Ankyrin_rpt-contain_sf"/>
</dbReference>
<dbReference type="SMART" id="SM01076">
    <property type="entry name" value="CG-1"/>
    <property type="match status" value="1"/>
</dbReference>
<keyword evidence="9" id="KW-0175">Coiled coil</keyword>
<feature type="domain" description="CG-1" evidence="15">
    <location>
        <begin position="15"/>
        <end position="141"/>
    </location>
</feature>
<dbReference type="PROSITE" id="PS50088">
    <property type="entry name" value="ANK_REPEAT"/>
    <property type="match status" value="1"/>
</dbReference>
<comment type="subcellular location">
    <subcellularLocation>
        <location evidence="1">Nucleus</location>
    </subcellularLocation>
</comment>
<sequence length="970" mass="108210">MAESRRCASDQQLDIVRILLEAKHRWLRPNEICEILRNHQKFEIAPDPSYKPPGGSLFLFDRKALRYFRKDGYSWRKKKDGKTVREAHEKLKVGSVDVLHCYYAHGEDNENLQRRSYWMLDAQLEHIVLVHYREVKEGNRSTTSHVLNGDLGLWTESAQVSLALSSTQLSSPAFAIRASSASSPNSGDCNGRMSHSEFEDVDSGDELVTSALTDAICSRYETPSLHMHDLAGFSSFPRNYVDMGFGGMSDGSSSTSYGNQISSCNVTDLQEQKISCQKTNGADLEHSKVKNTDILKDGCRDAYFQAIGIDSQILSQKHQKFVNGVRADYNTYETCTPRLEDNIFQLPKVHDSPILEHAFKKKPESHMTIAGNNLSLGVEIVEGSNHGESELDSFGRWMNKELGKDCDDSLMASISGSCWNALTSQNDVKEASNPSRQMQLDIDSLGPSLSQEQLFSIHDFSPDWAYSGVDAKVLISGVFLGDQKYPVDTKWCCMFGEVEVPVEVLCDGVLRCQAPLHKSGLVPFYITCNNRLACSEVREFEYREKPLGKIPSVVLSELEDETRLQISADESGWRQVEKLTTTFEGNYESPREAFMEKLLMELLYEWLAIKVHEGDKGPQVWDNEGQGVLHLAAALGYEWALSPIIAAGVSPSFRDAQGRTGLHWAAYYGREEAVVTLVKLGAAPGGVDDPTSKFPGGQTAADLAYSRGHKGIAGYLAEAHLTSHLNSLTLKENLDGVAATIAAEEAVLTVVGKTIVPQNHGGDGQSSLKGSLAAVRRSAQAAAQIQAAFRVHSFRHRQLSMNDQISEFSWDLVAAASLNNKATKSSHCSDYLHSAAVQIQQKYRGWKARNEYLKIRNRVVRIQAHVRGHQVRKQYKKVVWSVGIVEKAILRWRRKGVGLRGFQSGKGIEQAHHEVEKTDEYEFLRLGRKQKAAGVEKALARVQSMVRSPEAQEQYMRLVTNYQRLRVIVN</sequence>